<dbReference type="AlphaFoldDB" id="A0A0F4YMK4"/>
<dbReference type="Proteomes" id="UP000053958">
    <property type="component" value="Unassembled WGS sequence"/>
</dbReference>
<feature type="region of interest" description="Disordered" evidence="1">
    <location>
        <begin position="471"/>
        <end position="523"/>
    </location>
</feature>
<comment type="caution">
    <text evidence="3">The sequence shown here is derived from an EMBL/GenBank/DDBJ whole genome shotgun (WGS) entry which is preliminary data.</text>
</comment>
<evidence type="ECO:0000313" key="4">
    <source>
        <dbReference type="Proteomes" id="UP000053958"/>
    </source>
</evidence>
<dbReference type="GO" id="GO:0005634">
    <property type="term" value="C:nucleus"/>
    <property type="evidence" value="ECO:0007669"/>
    <property type="project" value="TreeGrafter"/>
</dbReference>
<feature type="compositionally biased region" description="Acidic residues" evidence="1">
    <location>
        <begin position="492"/>
        <end position="510"/>
    </location>
</feature>
<feature type="region of interest" description="Disordered" evidence="1">
    <location>
        <begin position="237"/>
        <end position="256"/>
    </location>
</feature>
<evidence type="ECO:0000256" key="1">
    <source>
        <dbReference type="SAM" id="MobiDB-lite"/>
    </source>
</evidence>
<keyword evidence="4" id="KW-1185">Reference proteome</keyword>
<dbReference type="Gene3D" id="3.90.1140.10">
    <property type="entry name" value="Cyclic phosphodiesterase"/>
    <property type="match status" value="1"/>
</dbReference>
<feature type="region of interest" description="Disordered" evidence="1">
    <location>
        <begin position="266"/>
        <end position="341"/>
    </location>
</feature>
<dbReference type="GeneID" id="25318863"/>
<feature type="compositionally biased region" description="Basic residues" evidence="1">
    <location>
        <begin position="284"/>
        <end position="296"/>
    </location>
</feature>
<reference evidence="3 4" key="1">
    <citation type="submission" date="2015-04" db="EMBL/GenBank/DDBJ databases">
        <authorList>
            <person name="Heijne W.H."/>
            <person name="Fedorova N.D."/>
            <person name="Nierman W.C."/>
            <person name="Vollebregt A.W."/>
            <person name="Zhao Z."/>
            <person name="Wu L."/>
            <person name="Kumar M."/>
            <person name="Stam H."/>
            <person name="van den Berg M.A."/>
            <person name="Pel H.J."/>
        </authorList>
    </citation>
    <scope>NUCLEOTIDE SEQUENCE [LARGE SCALE GENOMIC DNA]</scope>
    <source>
        <strain evidence="3 4">CBS 393.64</strain>
    </source>
</reference>
<feature type="region of interest" description="Disordered" evidence="1">
    <location>
        <begin position="363"/>
        <end position="419"/>
    </location>
</feature>
<feature type="compositionally biased region" description="Low complexity" evidence="1">
    <location>
        <begin position="320"/>
        <end position="329"/>
    </location>
</feature>
<name>A0A0F4YMK4_RASE3</name>
<feature type="region of interest" description="Disordered" evidence="1">
    <location>
        <begin position="114"/>
        <end position="156"/>
    </location>
</feature>
<dbReference type="GO" id="GO:0006355">
    <property type="term" value="P:regulation of DNA-templated transcription"/>
    <property type="evidence" value="ECO:0007669"/>
    <property type="project" value="TreeGrafter"/>
</dbReference>
<dbReference type="OrthoDB" id="277832at2759"/>
<proteinExistence type="predicted"/>
<dbReference type="PANTHER" id="PTHR13360:SF1">
    <property type="entry name" value="ACTIVATING SIGNAL COINTEGRATOR 1 COMPLEX SUBUNIT 1"/>
    <property type="match status" value="1"/>
</dbReference>
<dbReference type="InterPro" id="IPR009210">
    <property type="entry name" value="ASCC1"/>
</dbReference>
<sequence>MSEQTQSAHNATKKEKRPPLTHFLCFPLVNETSLPQLEASLAKFQAAIPLRPKTANDHPLKPRPPLFPDAAIRPVGTLHLTLGVMSLTTPERLEAAVELLHSLDLASMLREAEAQARRLPRKGRPLVTPTNPDGPDSEPPATSEVKEEEDIPLLQQPVLVAPAEPTPQKRPLEPLSVSLESLHALPKAKAATVLYASPVDATSRLYPFSVMLRDKFLEAGFLEGEYKKSKAKNHVRDEVCETEEGNKEGEGDSALRSEETAIHQSLLEEVPTGVAEDPPPSADRKRHRTKVKKPKPRPLLLHATVVNTIYVRGRHRENNNNDNNDNNNNNKKKRKNGPLTFDARGIISHYKDYYLDETRTQARPFPTDWSEETEQQITVPSEEEEETSTTSEEEEVEGGEEEDDTRRPPPKKLKTGGQQQKYPFIWAENLTLEKLCICEMGARTPDEDNALAVRLGQEYRIVAERSLLDLDKQEQQQQQQQQQQRDHHDVEVDVDIPGQEEEHADTDSTDSSDGGVRLSQSQL</sequence>
<dbReference type="EMBL" id="LASV01000346">
    <property type="protein sequence ID" value="KKA19464.1"/>
    <property type="molecule type" value="Genomic_DNA"/>
</dbReference>
<dbReference type="RefSeq" id="XP_013326076.1">
    <property type="nucleotide sequence ID" value="XM_013470622.1"/>
</dbReference>
<organism evidence="3 4">
    <name type="scientific">Rasamsonia emersonii (strain ATCC 16479 / CBS 393.64 / IMI 116815)</name>
    <dbReference type="NCBI Taxonomy" id="1408163"/>
    <lineage>
        <taxon>Eukaryota</taxon>
        <taxon>Fungi</taxon>
        <taxon>Dikarya</taxon>
        <taxon>Ascomycota</taxon>
        <taxon>Pezizomycotina</taxon>
        <taxon>Eurotiomycetes</taxon>
        <taxon>Eurotiomycetidae</taxon>
        <taxon>Eurotiales</taxon>
        <taxon>Trichocomaceae</taxon>
        <taxon>Rasamsonia</taxon>
    </lineage>
</organism>
<accession>A0A0F4YMK4</accession>
<evidence type="ECO:0000313" key="3">
    <source>
        <dbReference type="EMBL" id="KKA19464.1"/>
    </source>
</evidence>
<protein>
    <recommendedName>
        <fullName evidence="2">A-kinase anchor protein 7-like phosphoesterase domain-containing protein</fullName>
    </recommendedName>
</protein>
<evidence type="ECO:0000259" key="2">
    <source>
        <dbReference type="Pfam" id="PF10469"/>
    </source>
</evidence>
<dbReference type="Pfam" id="PF10469">
    <property type="entry name" value="AKAP7_NLS"/>
    <property type="match status" value="1"/>
</dbReference>
<feature type="compositionally biased region" description="Acidic residues" evidence="1">
    <location>
        <begin position="381"/>
        <end position="403"/>
    </location>
</feature>
<gene>
    <name evidence="3" type="ORF">T310_6562</name>
</gene>
<dbReference type="PANTHER" id="PTHR13360">
    <property type="entry name" value="ACTIVATING SIGNAL COINTEGRATOR 1 COMPLEX SUBUNIT 1"/>
    <property type="match status" value="1"/>
</dbReference>
<dbReference type="GO" id="GO:0006307">
    <property type="term" value="P:DNA alkylation repair"/>
    <property type="evidence" value="ECO:0007669"/>
    <property type="project" value="InterPro"/>
</dbReference>
<dbReference type="STRING" id="1408163.A0A0F4YMK4"/>
<dbReference type="InterPro" id="IPR019510">
    <property type="entry name" value="AKAP7-like_phosphoesterase"/>
</dbReference>
<feature type="domain" description="A-kinase anchor protein 7-like phosphoesterase" evidence="2">
    <location>
        <begin position="21"/>
        <end position="359"/>
    </location>
</feature>